<comment type="caution">
    <text evidence="9">The sequence shown here is derived from an EMBL/GenBank/DDBJ whole genome shotgun (WGS) entry which is preliminary data.</text>
</comment>
<evidence type="ECO:0000313" key="10">
    <source>
        <dbReference type="Proteomes" id="UP000241890"/>
    </source>
</evidence>
<feature type="binding site" evidence="5">
    <location>
        <position position="747"/>
    </location>
    <ligand>
        <name>a divalent metal cation</name>
        <dbReference type="ChEBI" id="CHEBI:60240"/>
        <label>2</label>
        <note>catalytic</note>
    </ligand>
</feature>
<dbReference type="InterPro" id="IPR043502">
    <property type="entry name" value="DNA/RNA_pol_sf"/>
</dbReference>
<keyword evidence="4 5" id="KW-0378">Hydrolase</keyword>
<dbReference type="InterPro" id="IPR001714">
    <property type="entry name" value="Pept_M24_MAP"/>
</dbReference>
<feature type="binding site" evidence="5">
    <location>
        <position position="716"/>
    </location>
    <ligand>
        <name>a divalent metal cation</name>
        <dbReference type="ChEBI" id="CHEBI:60240"/>
        <label>2</label>
        <note>catalytic</note>
    </ligand>
</feature>
<dbReference type="SUPFAM" id="SSF100879">
    <property type="entry name" value="Lesion bypass DNA polymerase (Y-family), little finger domain"/>
    <property type="match status" value="1"/>
</dbReference>
<dbReference type="InterPro" id="IPR000994">
    <property type="entry name" value="Pept_M24"/>
</dbReference>
<dbReference type="InterPro" id="IPR043128">
    <property type="entry name" value="Rev_trsase/Diguanyl_cyclase"/>
</dbReference>
<dbReference type="Proteomes" id="UP000241890">
    <property type="component" value="Unassembled WGS sequence"/>
</dbReference>
<dbReference type="PROSITE" id="PS00680">
    <property type="entry name" value="MAP_1"/>
    <property type="match status" value="1"/>
</dbReference>
<keyword evidence="10" id="KW-1185">Reference proteome</keyword>
<dbReference type="HAMAP" id="MF_01974">
    <property type="entry name" value="MetAP_1"/>
    <property type="match status" value="1"/>
</dbReference>
<dbReference type="PANTHER" id="PTHR43330">
    <property type="entry name" value="METHIONINE AMINOPEPTIDASE"/>
    <property type="match status" value="1"/>
</dbReference>
<dbReference type="NCBIfam" id="TIGR00500">
    <property type="entry name" value="met_pdase_I"/>
    <property type="match status" value="1"/>
</dbReference>
<feature type="binding site" evidence="5">
    <location>
        <position position="684"/>
    </location>
    <ligand>
        <name>a divalent metal cation</name>
        <dbReference type="ChEBI" id="CHEBI:60240"/>
        <label>2</label>
        <note>catalytic</note>
    </ligand>
</feature>
<comment type="catalytic activity">
    <reaction evidence="5 6">
        <text>Release of N-terminal amino acids, preferentially methionine, from peptides and arylamides.</text>
        <dbReference type="EC" id="3.4.11.18"/>
    </reaction>
</comment>
<dbReference type="InterPro" id="IPR002467">
    <property type="entry name" value="Pept_M24A_MAP1"/>
</dbReference>
<feature type="binding site" evidence="5">
    <location>
        <position position="593"/>
    </location>
    <ligand>
        <name>substrate</name>
    </ligand>
</feature>
<proteinExistence type="inferred from homology"/>
<dbReference type="InterPro" id="IPR036005">
    <property type="entry name" value="Creatinase/aminopeptidase-like"/>
</dbReference>
<dbReference type="InterPro" id="IPR036775">
    <property type="entry name" value="DNA_pol_Y-fam_lit_finger_sf"/>
</dbReference>
<keyword evidence="1 5" id="KW-0031">Aminopeptidase</keyword>
<evidence type="ECO:0000256" key="3">
    <source>
        <dbReference type="ARBA" id="ARBA00022723"/>
    </source>
</evidence>
<evidence type="ECO:0000313" key="9">
    <source>
        <dbReference type="EMBL" id="GBG34783.1"/>
    </source>
</evidence>
<dbReference type="Gene3D" id="3.30.1490.100">
    <property type="entry name" value="DNA polymerase, Y-family, little finger domain"/>
    <property type="match status" value="1"/>
</dbReference>
<dbReference type="SUPFAM" id="SSF56672">
    <property type="entry name" value="DNA/RNA polymerases"/>
    <property type="match status" value="1"/>
</dbReference>
<name>A0A2R5H128_9STRA</name>
<evidence type="ECO:0000259" key="8">
    <source>
        <dbReference type="PROSITE" id="PS50173"/>
    </source>
</evidence>
<gene>
    <name evidence="9" type="ORF">FCC1311_110052</name>
</gene>
<feature type="binding site" evidence="5">
    <location>
        <position position="610"/>
    </location>
    <ligand>
        <name>a divalent metal cation</name>
        <dbReference type="ChEBI" id="CHEBI:60240"/>
        <label>1</label>
    </ligand>
</feature>
<dbReference type="Pfam" id="PF00817">
    <property type="entry name" value="IMS"/>
    <property type="match status" value="1"/>
</dbReference>
<feature type="region of interest" description="Disordered" evidence="7">
    <location>
        <begin position="1"/>
        <end position="26"/>
    </location>
</feature>
<dbReference type="PRINTS" id="PR00599">
    <property type="entry name" value="MAPEPTIDASE"/>
</dbReference>
<dbReference type="CDD" id="cd01086">
    <property type="entry name" value="MetAP1"/>
    <property type="match status" value="1"/>
</dbReference>
<dbReference type="Gene3D" id="3.90.230.10">
    <property type="entry name" value="Creatinase/methionine aminopeptidase superfamily"/>
    <property type="match status" value="1"/>
</dbReference>
<dbReference type="GO" id="GO:0004239">
    <property type="term" value="F:initiator methionyl aminopeptidase activity"/>
    <property type="evidence" value="ECO:0007669"/>
    <property type="project" value="UniProtKB-UniRule"/>
</dbReference>
<reference evidence="9 10" key="1">
    <citation type="submission" date="2017-12" db="EMBL/GenBank/DDBJ databases">
        <title>Sequencing, de novo assembly and annotation of complete genome of a new Thraustochytrid species, strain FCC1311.</title>
        <authorList>
            <person name="Sedici K."/>
            <person name="Godart F."/>
            <person name="Aiese Cigliano R."/>
            <person name="Sanseverino W."/>
            <person name="Barakat M."/>
            <person name="Ortet P."/>
            <person name="Marechal E."/>
            <person name="Cagnac O."/>
            <person name="Amato A."/>
        </authorList>
    </citation>
    <scope>NUCLEOTIDE SEQUENCE [LARGE SCALE GENOMIC DNA]</scope>
</reference>
<feature type="binding site" evidence="5">
    <location>
        <position position="691"/>
    </location>
    <ligand>
        <name>substrate</name>
    </ligand>
</feature>
<protein>
    <recommendedName>
        <fullName evidence="6">Methionine aminopeptidase</fullName>
        <ecNumber evidence="6">3.4.11.18</ecNumber>
    </recommendedName>
</protein>
<evidence type="ECO:0000256" key="6">
    <source>
        <dbReference type="RuleBase" id="RU003653"/>
    </source>
</evidence>
<sequence length="761" mass="84009">MNDFEDHHGHHGEENKDQDQDSGEKQRRQVVFHMDLDAFYAQVEHRRLGIPRDVPVGVQQWGGIIARNYPMRDLGIPKGMLAHEVKASFPQVQLVHVEVLELDPEAKAAQQRTGRRNARYDGEDASQGRNDAKASLRRYRQASFEVMDVIRKHVPLRFVERASIDEAYLDVTDLVKPGSSLQLDDAEVDAAITRTVILGDRHELGPEDADLRRGAALMERIRRDVLETTQFTMSGGIATNKILAKIASAHNKPAKQTVVPRDYGPALVRSIPLSKVPGLAAVGAGTARWVLGVAAAVDNRPVKPKMAPKSLLSAKSFTPIADERPVRAWLRLLVAELFFRAHADAVMFGRIATKLTLHYASRGGGFTRRLTVPKPNPFLKFALLKQDKADAAQVADIESRGTTEIVDACYAILKPLPFVNRLGLALDTFESISIPGSWLADASATWQTQQQQRFQRFFAQKQSSSNKSSLRQTRRFLGSGQLLKKGNVSKRLSVPKHIMRPPYAETGIDPLSGKTYSVFELGSEELAKMKDACKHTGEVLAYAGSLVKPGVTTDEIDRKVHEFIIKKDIYPSPLGYRDFPKSLCSSINEVICHGIPDDRELIEGDIVNLDVSCYADGFHGDTSRTFRVGNVSEAADKLVSLSDSILKECIEAVGPNVPLNTVGKLVSRRCEEEGIDTSRTFCGHGISSTFHCLPYVLHFDNDEALVLPPGMVLTIEPALCEGKQNHILWEDGWTVATADGGYSAQAEHTILITDHGAEILT</sequence>
<keyword evidence="3 5" id="KW-0479">Metal-binding</keyword>
<dbReference type="PANTHER" id="PTHR43330:SF8">
    <property type="entry name" value="METHIONINE AMINOPEPTIDASE 1D, MITOCHONDRIAL"/>
    <property type="match status" value="1"/>
</dbReference>
<dbReference type="InterPro" id="IPR001126">
    <property type="entry name" value="UmuC"/>
</dbReference>
<dbReference type="OrthoDB" id="3209743at2759"/>
<dbReference type="Pfam" id="PF00557">
    <property type="entry name" value="Peptidase_M24"/>
    <property type="match status" value="1"/>
</dbReference>
<dbReference type="Gene3D" id="3.40.1170.60">
    <property type="match status" value="1"/>
</dbReference>
<dbReference type="Gene3D" id="3.30.70.270">
    <property type="match status" value="2"/>
</dbReference>
<evidence type="ECO:0000256" key="7">
    <source>
        <dbReference type="SAM" id="MobiDB-lite"/>
    </source>
</evidence>
<comment type="function">
    <text evidence="6">Cotranslationally removes the N-terminal methionine from nascent proteins. The N-terminal methionine is often cleaved when the second residue in the primary sequence is small and uncharged (Met-Ala-, Cys, Gly, Pro, Ser, Thr, or Val).</text>
</comment>
<dbReference type="GO" id="GO:0046872">
    <property type="term" value="F:metal ion binding"/>
    <property type="evidence" value="ECO:0007669"/>
    <property type="project" value="UniProtKB-UniRule"/>
</dbReference>
<feature type="binding site" evidence="5">
    <location>
        <position position="747"/>
    </location>
    <ligand>
        <name>a divalent metal cation</name>
        <dbReference type="ChEBI" id="CHEBI:60240"/>
        <label>1</label>
    </ligand>
</feature>
<dbReference type="GO" id="GO:0003684">
    <property type="term" value="F:damaged DNA binding"/>
    <property type="evidence" value="ECO:0007669"/>
    <property type="project" value="InterPro"/>
</dbReference>
<dbReference type="AlphaFoldDB" id="A0A2R5H128"/>
<evidence type="ECO:0000256" key="2">
    <source>
        <dbReference type="ARBA" id="ARBA00022670"/>
    </source>
</evidence>
<dbReference type="SUPFAM" id="SSF55920">
    <property type="entry name" value="Creatinase/aminopeptidase"/>
    <property type="match status" value="1"/>
</dbReference>
<evidence type="ECO:0000256" key="1">
    <source>
        <dbReference type="ARBA" id="ARBA00022438"/>
    </source>
</evidence>
<organism evidence="9 10">
    <name type="scientific">Hondaea fermentalgiana</name>
    <dbReference type="NCBI Taxonomy" id="2315210"/>
    <lineage>
        <taxon>Eukaryota</taxon>
        <taxon>Sar</taxon>
        <taxon>Stramenopiles</taxon>
        <taxon>Bigyra</taxon>
        <taxon>Labyrinthulomycetes</taxon>
        <taxon>Thraustochytrida</taxon>
        <taxon>Thraustochytriidae</taxon>
        <taxon>Hondaea</taxon>
    </lineage>
</organism>
<dbReference type="EMBL" id="BEYU01000216">
    <property type="protein sequence ID" value="GBG34783.1"/>
    <property type="molecule type" value="Genomic_DNA"/>
</dbReference>
<comment type="similarity">
    <text evidence="5">Belongs to the peptidase M24A family. Methionine aminopeptidase type 1 subfamily.</text>
</comment>
<dbReference type="EC" id="3.4.11.18" evidence="6"/>
<accession>A0A2R5H128</accession>
<dbReference type="InParanoid" id="A0A2R5H128"/>
<feature type="binding site" evidence="5">
    <location>
        <position position="621"/>
    </location>
    <ligand>
        <name>a divalent metal cation</name>
        <dbReference type="ChEBI" id="CHEBI:60240"/>
        <label>2</label>
        <note>catalytic</note>
    </ligand>
</feature>
<dbReference type="GO" id="GO:0070006">
    <property type="term" value="F:metalloaminopeptidase activity"/>
    <property type="evidence" value="ECO:0007669"/>
    <property type="project" value="UniProtKB-UniRule"/>
</dbReference>
<dbReference type="GO" id="GO:0006508">
    <property type="term" value="P:proteolysis"/>
    <property type="evidence" value="ECO:0007669"/>
    <property type="project" value="UniProtKB-KW"/>
</dbReference>
<comment type="cofactor">
    <cofactor evidence="5">
        <name>Co(2+)</name>
        <dbReference type="ChEBI" id="CHEBI:48828"/>
    </cofactor>
    <cofactor evidence="5">
        <name>Zn(2+)</name>
        <dbReference type="ChEBI" id="CHEBI:29105"/>
    </cofactor>
    <cofactor evidence="5">
        <name>Mn(2+)</name>
        <dbReference type="ChEBI" id="CHEBI:29035"/>
    </cofactor>
    <cofactor evidence="5">
        <name>Fe(2+)</name>
        <dbReference type="ChEBI" id="CHEBI:29033"/>
    </cofactor>
    <text evidence="5">Binds 2 divalent metal cations per subunit. Has a high-affinity and a low affinity metal-binding site. The true nature of the physiological cofactor is under debate. The enzyme is active with cobalt, zinc, manganese or divalent iron ions. Most likely, methionine aminopeptidases function as mononuclear Fe(2+)-metalloproteases under physiological conditions, and the catalytically relevant metal-binding site has been assigned to the histidine-containing high-affinity site.</text>
</comment>
<feature type="region of interest" description="Disordered" evidence="7">
    <location>
        <begin position="106"/>
        <end position="134"/>
    </location>
</feature>
<dbReference type="GO" id="GO:0006281">
    <property type="term" value="P:DNA repair"/>
    <property type="evidence" value="ECO:0007669"/>
    <property type="project" value="InterPro"/>
</dbReference>
<feature type="binding site" evidence="5">
    <location>
        <position position="621"/>
    </location>
    <ligand>
        <name>a divalent metal cation</name>
        <dbReference type="ChEBI" id="CHEBI:60240"/>
        <label>1</label>
    </ligand>
</feature>
<keyword evidence="2 5" id="KW-0645">Protease</keyword>
<dbReference type="PROSITE" id="PS50173">
    <property type="entry name" value="UMUC"/>
    <property type="match status" value="1"/>
</dbReference>
<evidence type="ECO:0000256" key="4">
    <source>
        <dbReference type="ARBA" id="ARBA00022801"/>
    </source>
</evidence>
<feature type="domain" description="UmuC" evidence="8">
    <location>
        <begin position="31"/>
        <end position="280"/>
    </location>
</feature>
<evidence type="ECO:0000256" key="5">
    <source>
        <dbReference type="HAMAP-Rule" id="MF_03174"/>
    </source>
</evidence>